<evidence type="ECO:0000313" key="1">
    <source>
        <dbReference type="EMBL" id="PWG65590.1"/>
    </source>
</evidence>
<accession>A0A2U2N921</accession>
<name>A0A2U2N921_9BIFI</name>
<dbReference type="EMBL" id="QFFM01000012">
    <property type="protein sequence ID" value="PWG65590.1"/>
    <property type="molecule type" value="Genomic_DNA"/>
</dbReference>
<dbReference type="AlphaFoldDB" id="A0A2U2N921"/>
<evidence type="ECO:0000313" key="2">
    <source>
        <dbReference type="Proteomes" id="UP000245876"/>
    </source>
</evidence>
<dbReference type="RefSeq" id="WP_109057059.1">
    <property type="nucleotide sequence ID" value="NZ_QFFM01000012.1"/>
</dbReference>
<gene>
    <name evidence="1" type="ORF">DF196_06550</name>
</gene>
<dbReference type="OrthoDB" id="3232804at2"/>
<organism evidence="1 2">
    <name type="scientific">Bifidobacterium callitrichidarum</name>
    <dbReference type="NCBI Taxonomy" id="2052941"/>
    <lineage>
        <taxon>Bacteria</taxon>
        <taxon>Bacillati</taxon>
        <taxon>Actinomycetota</taxon>
        <taxon>Actinomycetes</taxon>
        <taxon>Bifidobacteriales</taxon>
        <taxon>Bifidobacteriaceae</taxon>
        <taxon>Bifidobacterium</taxon>
    </lineage>
</organism>
<reference evidence="1 2" key="1">
    <citation type="journal article" date="2018" name="Int. J. Syst. Evol. Microbiol.">
        <title>Bifidobacterium callitrichidarum sp. nov. from the faeces of the emperor tamarin (Saguinus imperator).</title>
        <authorList>
            <person name="Modesto M."/>
            <person name="Michelini S."/>
            <person name="Sansosti M.C."/>
            <person name="De Filippo C."/>
            <person name="Cavalieri D."/>
            <person name="Qvirist L."/>
            <person name="Andlid T."/>
            <person name="Spiezio C."/>
            <person name="Sandri C."/>
            <person name="Pascarelli S."/>
            <person name="Sgorbati B."/>
            <person name="Mattarelli P."/>
        </authorList>
    </citation>
    <scope>NUCLEOTIDE SEQUENCE [LARGE SCALE GENOMIC DNA]</scope>
    <source>
        <strain evidence="1 2">TRI 5</strain>
    </source>
</reference>
<keyword evidence="2" id="KW-1185">Reference proteome</keyword>
<proteinExistence type="predicted"/>
<protein>
    <submittedName>
        <fullName evidence="1">Uncharacterized protein</fullName>
    </submittedName>
</protein>
<dbReference type="Proteomes" id="UP000245876">
    <property type="component" value="Unassembled WGS sequence"/>
</dbReference>
<comment type="caution">
    <text evidence="1">The sequence shown here is derived from an EMBL/GenBank/DDBJ whole genome shotgun (WGS) entry which is preliminary data.</text>
</comment>
<sequence>MEKIVKRQGHCKTGKNRYASSFDAKLALAQCKGSASLRRRECRTYHCPICKGWHLTSHEDRRYPIAKQDYVRCLSMLEQDGGNRMRRAIQSFRVANNDDPHIWRGFIVAAALSWLEAGLPEELLDNVQSWYALRLGLDSGKQSLDDALTGFRKVCSDLSEEYSKEHQTVIHPEESNPLARCWVEGNCMKKFGVPAWIYRTAEARSLA</sequence>